<dbReference type="GO" id="GO:0008270">
    <property type="term" value="F:zinc ion binding"/>
    <property type="evidence" value="ECO:0007669"/>
    <property type="project" value="UniProtKB-KW"/>
</dbReference>
<comment type="similarity">
    <text evidence="2 11">Belongs to the Alfin family.</text>
</comment>
<keyword evidence="9 11" id="KW-0539">Nucleus</keyword>
<dbReference type="PANTHER" id="PTHR12321:SF178">
    <property type="entry name" value="PHD FINGER PROTEIN ALFIN-LIKE"/>
    <property type="match status" value="1"/>
</dbReference>
<dbReference type="InterPro" id="IPR001965">
    <property type="entry name" value="Znf_PHD"/>
</dbReference>
<evidence type="ECO:0000256" key="10">
    <source>
        <dbReference type="PROSITE-ProRule" id="PRU00146"/>
    </source>
</evidence>
<evidence type="ECO:0000256" key="6">
    <source>
        <dbReference type="ARBA" id="ARBA00022853"/>
    </source>
</evidence>
<evidence type="ECO:0000256" key="3">
    <source>
        <dbReference type="ARBA" id="ARBA00022723"/>
    </source>
</evidence>
<dbReference type="SMART" id="SM00249">
    <property type="entry name" value="PHD"/>
    <property type="match status" value="1"/>
</dbReference>
<keyword evidence="3 11" id="KW-0479">Metal-binding</keyword>
<dbReference type="EMBL" id="MNCJ02000326">
    <property type="protein sequence ID" value="KAF5782830.1"/>
    <property type="molecule type" value="Genomic_DNA"/>
</dbReference>
<dbReference type="FunFam" id="3.30.40.10:FF:000306">
    <property type="entry name" value="PHD finger alfin-like protein"/>
    <property type="match status" value="1"/>
</dbReference>
<keyword evidence="5 11" id="KW-0862">Zinc</keyword>
<evidence type="ECO:0000256" key="11">
    <source>
        <dbReference type="RuleBase" id="RU369089"/>
    </source>
</evidence>
<comment type="domain">
    <text evidence="11">The PHD-type zinc finger mediates the binding to H3K4me3.</text>
</comment>
<evidence type="ECO:0000256" key="8">
    <source>
        <dbReference type="ARBA" id="ARBA00023163"/>
    </source>
</evidence>
<dbReference type="GO" id="GO:0042393">
    <property type="term" value="F:histone binding"/>
    <property type="evidence" value="ECO:0007669"/>
    <property type="project" value="UniProtKB-UniRule"/>
</dbReference>
<dbReference type="GO" id="GO:0006355">
    <property type="term" value="P:regulation of DNA-templated transcription"/>
    <property type="evidence" value="ECO:0007669"/>
    <property type="project" value="UniProtKB-UniRule"/>
</dbReference>
<dbReference type="InterPro" id="IPR013083">
    <property type="entry name" value="Znf_RING/FYVE/PHD"/>
</dbReference>
<evidence type="ECO:0000256" key="1">
    <source>
        <dbReference type="ARBA" id="ARBA00004123"/>
    </source>
</evidence>
<dbReference type="AlphaFoldDB" id="A0A251TNH2"/>
<keyword evidence="8 11" id="KW-0804">Transcription</keyword>
<comment type="function">
    <text evidence="11">Histone-binding component that specifically recognizes H3 tails trimethylated on 'Lys-4' (H3K4me3), which mark transcription start sites of virtually all active genes.</text>
</comment>
<comment type="subcellular location">
    <subcellularLocation>
        <location evidence="1 11">Nucleus</location>
    </subcellularLocation>
</comment>
<dbReference type="PROSITE" id="PS01359">
    <property type="entry name" value="ZF_PHD_1"/>
    <property type="match status" value="1"/>
</dbReference>
<evidence type="ECO:0000256" key="7">
    <source>
        <dbReference type="ARBA" id="ARBA00023015"/>
    </source>
</evidence>
<keyword evidence="7 11" id="KW-0805">Transcription regulation</keyword>
<proteinExistence type="inferred from homology"/>
<dbReference type="InParanoid" id="A0A251TNH2"/>
<reference evidence="13 15" key="1">
    <citation type="journal article" date="2017" name="Nature">
        <title>The sunflower genome provides insights into oil metabolism, flowering and Asterid evolution.</title>
        <authorList>
            <person name="Badouin H."/>
            <person name="Gouzy J."/>
            <person name="Grassa C.J."/>
            <person name="Murat F."/>
            <person name="Staton S.E."/>
            <person name="Cottret L."/>
            <person name="Lelandais-Briere C."/>
            <person name="Owens G.L."/>
            <person name="Carrere S."/>
            <person name="Mayjonade B."/>
            <person name="Legrand L."/>
            <person name="Gill N."/>
            <person name="Kane N.C."/>
            <person name="Bowers J.E."/>
            <person name="Hubner S."/>
            <person name="Bellec A."/>
            <person name="Berard A."/>
            <person name="Berges H."/>
            <person name="Blanchet N."/>
            <person name="Boniface M.C."/>
            <person name="Brunel D."/>
            <person name="Catrice O."/>
            <person name="Chaidir N."/>
            <person name="Claudel C."/>
            <person name="Donnadieu C."/>
            <person name="Faraut T."/>
            <person name="Fievet G."/>
            <person name="Helmstetter N."/>
            <person name="King M."/>
            <person name="Knapp S.J."/>
            <person name="Lai Z."/>
            <person name="Le Paslier M.C."/>
            <person name="Lippi Y."/>
            <person name="Lorenzon L."/>
            <person name="Mandel J.R."/>
            <person name="Marage G."/>
            <person name="Marchand G."/>
            <person name="Marquand E."/>
            <person name="Bret-Mestries E."/>
            <person name="Morien E."/>
            <person name="Nambeesan S."/>
            <person name="Nguyen T."/>
            <person name="Pegot-Espagnet P."/>
            <person name="Pouilly N."/>
            <person name="Raftis F."/>
            <person name="Sallet E."/>
            <person name="Schiex T."/>
            <person name="Thomas J."/>
            <person name="Vandecasteele C."/>
            <person name="Vares D."/>
            <person name="Vear F."/>
            <person name="Vautrin S."/>
            <person name="Crespi M."/>
            <person name="Mangin B."/>
            <person name="Burke J.M."/>
            <person name="Salse J."/>
            <person name="Munos S."/>
            <person name="Vincourt P."/>
            <person name="Rieseberg L.H."/>
            <person name="Langlade N.B."/>
        </authorList>
    </citation>
    <scope>NUCLEOTIDE SEQUENCE [LARGE SCALE GENOMIC DNA]</scope>
    <source>
        <strain evidence="15">cv. SF193</strain>
        <tissue evidence="13">Leaves</tissue>
    </source>
</reference>
<dbReference type="PANTHER" id="PTHR12321">
    <property type="entry name" value="CPG BINDING PROTEIN"/>
    <property type="match status" value="1"/>
</dbReference>
<evidence type="ECO:0000256" key="2">
    <source>
        <dbReference type="ARBA" id="ARBA00010445"/>
    </source>
</evidence>
<evidence type="ECO:0000259" key="12">
    <source>
        <dbReference type="PROSITE" id="PS50016"/>
    </source>
</evidence>
<dbReference type="Gramene" id="mRNA:HanXRQr2_Chr11g0500691">
    <property type="protein sequence ID" value="CDS:HanXRQr2_Chr11g0500691.1"/>
    <property type="gene ID" value="HanXRQr2_Chr11g0500691"/>
</dbReference>
<name>A0A251TNH2_HELAN</name>
<feature type="domain" description="PHD-type" evidence="12">
    <location>
        <begin position="9"/>
        <end position="61"/>
    </location>
</feature>
<dbReference type="InterPro" id="IPR011011">
    <property type="entry name" value="Znf_FYVE_PHD"/>
</dbReference>
<organism evidence="14 15">
    <name type="scientific">Helianthus annuus</name>
    <name type="common">Common sunflower</name>
    <dbReference type="NCBI Taxonomy" id="4232"/>
    <lineage>
        <taxon>Eukaryota</taxon>
        <taxon>Viridiplantae</taxon>
        <taxon>Streptophyta</taxon>
        <taxon>Embryophyta</taxon>
        <taxon>Tracheophyta</taxon>
        <taxon>Spermatophyta</taxon>
        <taxon>Magnoliopsida</taxon>
        <taxon>eudicotyledons</taxon>
        <taxon>Gunneridae</taxon>
        <taxon>Pentapetalae</taxon>
        <taxon>asterids</taxon>
        <taxon>campanulids</taxon>
        <taxon>Asterales</taxon>
        <taxon>Asteraceae</taxon>
        <taxon>Asteroideae</taxon>
        <taxon>Heliantheae alliance</taxon>
        <taxon>Heliantheae</taxon>
        <taxon>Helianthus</taxon>
    </lineage>
</organism>
<dbReference type="PROSITE" id="PS50016">
    <property type="entry name" value="ZF_PHD_2"/>
    <property type="match status" value="1"/>
</dbReference>
<evidence type="ECO:0000256" key="9">
    <source>
        <dbReference type="ARBA" id="ARBA00023242"/>
    </source>
</evidence>
<comment type="subunit">
    <text evidence="11">Interacts with H3K4me3 and to a lesser extent with H3K4me2.</text>
</comment>
<dbReference type="Pfam" id="PF00628">
    <property type="entry name" value="PHD"/>
    <property type="match status" value="1"/>
</dbReference>
<dbReference type="EMBL" id="CM007899">
    <property type="protein sequence ID" value="OTG12283.1"/>
    <property type="molecule type" value="Genomic_DNA"/>
</dbReference>
<evidence type="ECO:0000313" key="13">
    <source>
        <dbReference type="EMBL" id="KAF5782830.1"/>
    </source>
</evidence>
<protein>
    <recommendedName>
        <fullName evidence="11">PHD finger protein ALFIN-LIKE</fullName>
    </recommendedName>
</protein>
<reference evidence="14" key="2">
    <citation type="submission" date="2017-02" db="EMBL/GenBank/DDBJ databases">
        <title>Sunflower complete genome.</title>
        <authorList>
            <person name="Langlade N."/>
            <person name="Munos S."/>
        </authorList>
    </citation>
    <scope>NUCLEOTIDE SEQUENCE [LARGE SCALE GENOMIC DNA]</scope>
    <source>
        <tissue evidence="14">Leaves</tissue>
    </source>
</reference>
<gene>
    <name evidence="14" type="ORF">HannXRQ_Chr10g0307971</name>
    <name evidence="13" type="ORF">HanXRQr2_Chr11g0500691</name>
</gene>
<accession>A0A251TNH2</accession>
<dbReference type="GO" id="GO:0006325">
    <property type="term" value="P:chromatin organization"/>
    <property type="evidence" value="ECO:0007669"/>
    <property type="project" value="UniProtKB-UniRule"/>
</dbReference>
<dbReference type="InterPro" id="IPR045104">
    <property type="entry name" value="Alfin"/>
</dbReference>
<dbReference type="Gene3D" id="3.30.40.10">
    <property type="entry name" value="Zinc/RING finger domain, C3HC4 (zinc finger)"/>
    <property type="match status" value="1"/>
</dbReference>
<evidence type="ECO:0000256" key="4">
    <source>
        <dbReference type="ARBA" id="ARBA00022771"/>
    </source>
</evidence>
<dbReference type="InterPro" id="IPR019786">
    <property type="entry name" value="Zinc_finger_PHD-type_CS"/>
</dbReference>
<dbReference type="OMA" id="WINIVDQ"/>
<dbReference type="Proteomes" id="UP000215914">
    <property type="component" value="Chromosome 10"/>
</dbReference>
<sequence length="65" mass="7573">MESEEEQEETPCGRCGEVYQKNEFWIACDFCPLWYHGKCVNVTTTMADEIDKYECPLCALKRTKA</sequence>
<evidence type="ECO:0000313" key="14">
    <source>
        <dbReference type="EMBL" id="OTG12283.1"/>
    </source>
</evidence>
<reference evidence="13" key="3">
    <citation type="submission" date="2020-06" db="EMBL/GenBank/DDBJ databases">
        <title>Helianthus annuus Genome sequencing and assembly Release 2.</title>
        <authorList>
            <person name="Gouzy J."/>
            <person name="Langlade N."/>
            <person name="Munos S."/>
        </authorList>
    </citation>
    <scope>NUCLEOTIDE SEQUENCE</scope>
    <source>
        <tissue evidence="13">Leaves</tissue>
    </source>
</reference>
<keyword evidence="4 10" id="KW-0863">Zinc-finger</keyword>
<keyword evidence="6 11" id="KW-0156">Chromatin regulator</keyword>
<evidence type="ECO:0000256" key="5">
    <source>
        <dbReference type="ARBA" id="ARBA00022833"/>
    </source>
</evidence>
<evidence type="ECO:0000313" key="15">
    <source>
        <dbReference type="Proteomes" id="UP000215914"/>
    </source>
</evidence>
<dbReference type="InterPro" id="IPR019787">
    <property type="entry name" value="Znf_PHD-finger"/>
</dbReference>
<dbReference type="STRING" id="4232.A0A251TNH2"/>
<dbReference type="GO" id="GO:0005634">
    <property type="term" value="C:nucleus"/>
    <property type="evidence" value="ECO:0007669"/>
    <property type="project" value="UniProtKB-SubCell"/>
</dbReference>
<dbReference type="SUPFAM" id="SSF57903">
    <property type="entry name" value="FYVE/PHD zinc finger"/>
    <property type="match status" value="1"/>
</dbReference>
<keyword evidence="15" id="KW-1185">Reference proteome</keyword>